<dbReference type="eggNOG" id="KOG3627">
    <property type="taxonomic scope" value="Eukaryota"/>
</dbReference>
<dbReference type="InterPro" id="IPR022700">
    <property type="entry name" value="CLIP"/>
</dbReference>
<dbReference type="InterPro" id="IPR009003">
    <property type="entry name" value="Peptidase_S1_PA"/>
</dbReference>
<dbReference type="InterPro" id="IPR001254">
    <property type="entry name" value="Trypsin_dom"/>
</dbReference>
<accession>T1JQV3</accession>
<dbReference type="OMA" id="EADECEF"/>
<dbReference type="Pfam" id="PF00089">
    <property type="entry name" value="Trypsin"/>
    <property type="match status" value="1"/>
</dbReference>
<feature type="chain" id="PRO_5004579892" description="CLIP domain-containing serine protease" evidence="6">
    <location>
        <begin position="21"/>
        <end position="404"/>
    </location>
</feature>
<dbReference type="STRING" id="32264.T1JQV3"/>
<evidence type="ECO:0000256" key="2">
    <source>
        <dbReference type="ARBA" id="ARBA00022525"/>
    </source>
</evidence>
<evidence type="ECO:0000256" key="1">
    <source>
        <dbReference type="ARBA" id="ARBA00004613"/>
    </source>
</evidence>
<sequence length="404" mass="45244">MFIMHCLLTISILVLPTIHGLRFQSDDRPGHRFEGDDNSVGLASCSTAQNGSGVCVHIYECPNYKDLILVRSKPKICHWSGRVPVICCPVVDPPKKPKPEPETPVEVHRRQRNSSDCGTRLSNTRDVSRIVGGDVAYEGEFPWNVAIFIRELDGDVVHECGGSIISDLYILTAAHCFENLRPSNYLIGVGSNDLSATVKHEVEEIKVHPNYDNHQFYNDIALVRLKKKLTFNEAVRPICLPFDYLSSQSTSIKSPYNETVTISGWGFTEYNGQRSRILLKADLNLMPREMCNQTYSRLESRRISRGITDDFICAGTPDGKKDACQSDSGGPLIAKLETNDQVEPGWESKFVQIGIVSFGYKCGVRGYPGVYVNVYKYLSWIVDSIKEPSMPAVDLKLNLDNFNK</sequence>
<evidence type="ECO:0000256" key="4">
    <source>
        <dbReference type="ARBA" id="ARBA00023157"/>
    </source>
</evidence>
<feature type="domain" description="Clip" evidence="8">
    <location>
        <begin position="44"/>
        <end position="88"/>
    </location>
</feature>
<dbReference type="PROSITE" id="PS50240">
    <property type="entry name" value="TRYPSIN_DOM"/>
    <property type="match status" value="1"/>
</dbReference>
<dbReference type="SMART" id="SM00020">
    <property type="entry name" value="Tryp_SPc"/>
    <property type="match status" value="1"/>
</dbReference>
<reference evidence="9" key="2">
    <citation type="submission" date="2015-06" db="UniProtKB">
        <authorList>
            <consortium name="EnsemblMetazoa"/>
        </authorList>
    </citation>
    <scope>IDENTIFICATION</scope>
</reference>
<dbReference type="CDD" id="cd00190">
    <property type="entry name" value="Tryp_SPc"/>
    <property type="match status" value="1"/>
</dbReference>
<dbReference type="PROSITE" id="PS51888">
    <property type="entry name" value="CLIP"/>
    <property type="match status" value="1"/>
</dbReference>
<evidence type="ECO:0000313" key="9">
    <source>
        <dbReference type="EnsemblMetazoa" id="tetur01g04580.1"/>
    </source>
</evidence>
<evidence type="ECO:0000313" key="10">
    <source>
        <dbReference type="Proteomes" id="UP000015104"/>
    </source>
</evidence>
<keyword evidence="2" id="KW-0964">Secreted</keyword>
<dbReference type="HOGENOM" id="CLU_006842_0_3_1"/>
<feature type="compositionally biased region" description="Basic and acidic residues" evidence="5">
    <location>
        <begin position="96"/>
        <end position="108"/>
    </location>
</feature>
<evidence type="ECO:0000256" key="6">
    <source>
        <dbReference type="SAM" id="SignalP"/>
    </source>
</evidence>
<dbReference type="GO" id="GO:0016485">
    <property type="term" value="P:protein processing"/>
    <property type="evidence" value="ECO:0007669"/>
    <property type="project" value="UniProtKB-ARBA"/>
</dbReference>
<dbReference type="PANTHER" id="PTHR24252:SF7">
    <property type="entry name" value="HYALIN"/>
    <property type="match status" value="1"/>
</dbReference>
<keyword evidence="10" id="KW-1185">Reference proteome</keyword>
<dbReference type="EMBL" id="CAEY01000441">
    <property type="status" value="NOT_ANNOTATED_CDS"/>
    <property type="molecule type" value="Genomic_DNA"/>
</dbReference>
<feature type="signal peptide" evidence="6">
    <location>
        <begin position="1"/>
        <end position="20"/>
    </location>
</feature>
<evidence type="ECO:0000259" key="8">
    <source>
        <dbReference type="PROSITE" id="PS51888"/>
    </source>
</evidence>
<dbReference type="InterPro" id="IPR001314">
    <property type="entry name" value="Peptidase_S1A"/>
</dbReference>
<name>T1JQV3_TETUR</name>
<proteinExistence type="predicted"/>
<dbReference type="SMART" id="SM00680">
    <property type="entry name" value="CLIP"/>
    <property type="match status" value="1"/>
</dbReference>
<evidence type="ECO:0008006" key="11">
    <source>
        <dbReference type="Google" id="ProtNLM"/>
    </source>
</evidence>
<evidence type="ECO:0000256" key="5">
    <source>
        <dbReference type="SAM" id="MobiDB-lite"/>
    </source>
</evidence>
<dbReference type="PRINTS" id="PR00722">
    <property type="entry name" value="CHYMOTRYPSIN"/>
</dbReference>
<dbReference type="OrthoDB" id="10012881at2759"/>
<dbReference type="InterPro" id="IPR018114">
    <property type="entry name" value="TRYPSIN_HIS"/>
</dbReference>
<feature type="domain" description="Peptidase S1" evidence="7">
    <location>
        <begin position="130"/>
        <end position="386"/>
    </location>
</feature>
<dbReference type="GO" id="GO:0005576">
    <property type="term" value="C:extracellular region"/>
    <property type="evidence" value="ECO:0007669"/>
    <property type="project" value="UniProtKB-SubCell"/>
</dbReference>
<dbReference type="GO" id="GO:0004252">
    <property type="term" value="F:serine-type endopeptidase activity"/>
    <property type="evidence" value="ECO:0007669"/>
    <property type="project" value="InterPro"/>
</dbReference>
<dbReference type="KEGG" id="tut:107362338"/>
<dbReference type="Proteomes" id="UP000015104">
    <property type="component" value="Unassembled WGS sequence"/>
</dbReference>
<gene>
    <name evidence="9" type="primary">107362338</name>
</gene>
<dbReference type="EnsemblMetazoa" id="tetur01g04580.1">
    <property type="protein sequence ID" value="tetur01g04580.1"/>
    <property type="gene ID" value="tetur01g04580"/>
</dbReference>
<reference evidence="10" key="1">
    <citation type="submission" date="2011-08" db="EMBL/GenBank/DDBJ databases">
        <authorList>
            <person name="Rombauts S."/>
        </authorList>
    </citation>
    <scope>NUCLEOTIDE SEQUENCE</scope>
    <source>
        <strain evidence="10">London</strain>
    </source>
</reference>
<evidence type="ECO:0000259" key="7">
    <source>
        <dbReference type="PROSITE" id="PS50240"/>
    </source>
</evidence>
<dbReference type="Gene3D" id="2.40.10.10">
    <property type="entry name" value="Trypsin-like serine proteases"/>
    <property type="match status" value="1"/>
</dbReference>
<dbReference type="PROSITE" id="PS00134">
    <property type="entry name" value="TRYPSIN_HIS"/>
    <property type="match status" value="1"/>
</dbReference>
<evidence type="ECO:0000256" key="3">
    <source>
        <dbReference type="ARBA" id="ARBA00022729"/>
    </source>
</evidence>
<comment type="subcellular location">
    <subcellularLocation>
        <location evidence="1">Secreted</location>
    </subcellularLocation>
</comment>
<dbReference type="InterPro" id="IPR043504">
    <property type="entry name" value="Peptidase_S1_PA_chymotrypsin"/>
</dbReference>
<organism evidence="9 10">
    <name type="scientific">Tetranychus urticae</name>
    <name type="common">Two-spotted spider mite</name>
    <dbReference type="NCBI Taxonomy" id="32264"/>
    <lineage>
        <taxon>Eukaryota</taxon>
        <taxon>Metazoa</taxon>
        <taxon>Ecdysozoa</taxon>
        <taxon>Arthropoda</taxon>
        <taxon>Chelicerata</taxon>
        <taxon>Arachnida</taxon>
        <taxon>Acari</taxon>
        <taxon>Acariformes</taxon>
        <taxon>Trombidiformes</taxon>
        <taxon>Prostigmata</taxon>
        <taxon>Eleutherengona</taxon>
        <taxon>Raphignathae</taxon>
        <taxon>Tetranychoidea</taxon>
        <taxon>Tetranychidae</taxon>
        <taxon>Tetranychus</taxon>
    </lineage>
</organism>
<feature type="region of interest" description="Disordered" evidence="5">
    <location>
        <begin position="96"/>
        <end position="118"/>
    </location>
</feature>
<keyword evidence="4" id="KW-1015">Disulfide bond</keyword>
<dbReference type="PANTHER" id="PTHR24252">
    <property type="entry name" value="ACROSIN-RELATED"/>
    <property type="match status" value="1"/>
</dbReference>
<dbReference type="SUPFAM" id="SSF50494">
    <property type="entry name" value="Trypsin-like serine proteases"/>
    <property type="match status" value="1"/>
</dbReference>
<protein>
    <recommendedName>
        <fullName evidence="11">CLIP domain-containing serine protease</fullName>
    </recommendedName>
</protein>
<keyword evidence="3 6" id="KW-0732">Signal</keyword>
<dbReference type="FunFam" id="2.40.10.10:FF:000047">
    <property type="entry name" value="Trypsin eta"/>
    <property type="match status" value="1"/>
</dbReference>
<dbReference type="AlphaFoldDB" id="T1JQV3"/>